<evidence type="ECO:0000313" key="3">
    <source>
        <dbReference type="Proteomes" id="UP000823775"/>
    </source>
</evidence>
<gene>
    <name evidence="2" type="ORF">HAX54_034516</name>
</gene>
<keyword evidence="3" id="KW-1185">Reference proteome</keyword>
<reference evidence="2 3" key="1">
    <citation type="journal article" date="2021" name="BMC Genomics">
        <title>Datura genome reveals duplications of psychoactive alkaloid biosynthetic genes and high mutation rate following tissue culture.</title>
        <authorList>
            <person name="Rajewski A."/>
            <person name="Carter-House D."/>
            <person name="Stajich J."/>
            <person name="Litt A."/>
        </authorList>
    </citation>
    <scope>NUCLEOTIDE SEQUENCE [LARGE SCALE GENOMIC DNA]</scope>
    <source>
        <strain evidence="2">AR-01</strain>
    </source>
</reference>
<sequence length="73" mass="8010">MKLKINKASDLALTLFFLLTQGGQVWYQVQQNLPSSEKAKRHRFNTAAISTILLTGIFISASDLLSAITELSG</sequence>
<keyword evidence="1" id="KW-1133">Transmembrane helix</keyword>
<dbReference type="EMBL" id="JACEIK010004462">
    <property type="protein sequence ID" value="MCD9645520.1"/>
    <property type="molecule type" value="Genomic_DNA"/>
</dbReference>
<proteinExistence type="predicted"/>
<feature type="transmembrane region" description="Helical" evidence="1">
    <location>
        <begin position="46"/>
        <end position="68"/>
    </location>
</feature>
<evidence type="ECO:0000256" key="1">
    <source>
        <dbReference type="SAM" id="Phobius"/>
    </source>
</evidence>
<protein>
    <submittedName>
        <fullName evidence="2">Uncharacterized protein</fullName>
    </submittedName>
</protein>
<dbReference type="Proteomes" id="UP000823775">
    <property type="component" value="Unassembled WGS sequence"/>
</dbReference>
<organism evidence="2 3">
    <name type="scientific">Datura stramonium</name>
    <name type="common">Jimsonweed</name>
    <name type="synonym">Common thornapple</name>
    <dbReference type="NCBI Taxonomy" id="4076"/>
    <lineage>
        <taxon>Eukaryota</taxon>
        <taxon>Viridiplantae</taxon>
        <taxon>Streptophyta</taxon>
        <taxon>Embryophyta</taxon>
        <taxon>Tracheophyta</taxon>
        <taxon>Spermatophyta</taxon>
        <taxon>Magnoliopsida</taxon>
        <taxon>eudicotyledons</taxon>
        <taxon>Gunneridae</taxon>
        <taxon>Pentapetalae</taxon>
        <taxon>asterids</taxon>
        <taxon>lamiids</taxon>
        <taxon>Solanales</taxon>
        <taxon>Solanaceae</taxon>
        <taxon>Solanoideae</taxon>
        <taxon>Datureae</taxon>
        <taxon>Datura</taxon>
    </lineage>
</organism>
<evidence type="ECO:0000313" key="2">
    <source>
        <dbReference type="EMBL" id="MCD9645520.1"/>
    </source>
</evidence>
<keyword evidence="1" id="KW-0472">Membrane</keyword>
<keyword evidence="1" id="KW-0812">Transmembrane</keyword>
<comment type="caution">
    <text evidence="2">The sequence shown here is derived from an EMBL/GenBank/DDBJ whole genome shotgun (WGS) entry which is preliminary data.</text>
</comment>
<name>A0ABS8VH74_DATST</name>
<accession>A0ABS8VH74</accession>